<accession>A0A2V3IJM9</accession>
<feature type="transmembrane region" description="Helical" evidence="7">
    <location>
        <begin position="60"/>
        <end position="79"/>
    </location>
</feature>
<keyword evidence="7" id="KW-1133">Transmembrane helix</keyword>
<proteinExistence type="predicted"/>
<feature type="compositionally biased region" description="Polar residues" evidence="6">
    <location>
        <begin position="396"/>
        <end position="405"/>
    </location>
</feature>
<dbReference type="PROSITE" id="PS00028">
    <property type="entry name" value="ZINC_FINGER_C2H2_1"/>
    <property type="match status" value="3"/>
</dbReference>
<comment type="caution">
    <text evidence="9">The sequence shown here is derived from an EMBL/GenBank/DDBJ whole genome shotgun (WGS) entry which is preliminary data.</text>
</comment>
<evidence type="ECO:0000256" key="3">
    <source>
        <dbReference type="ARBA" id="ARBA00022771"/>
    </source>
</evidence>
<feature type="region of interest" description="Disordered" evidence="6">
    <location>
        <begin position="389"/>
        <end position="416"/>
    </location>
</feature>
<dbReference type="OrthoDB" id="5074at2759"/>
<dbReference type="SUPFAM" id="SSF57667">
    <property type="entry name" value="beta-beta-alpha zinc fingers"/>
    <property type="match status" value="2"/>
</dbReference>
<dbReference type="AlphaFoldDB" id="A0A2V3IJM9"/>
<dbReference type="GO" id="GO:0008270">
    <property type="term" value="F:zinc ion binding"/>
    <property type="evidence" value="ECO:0007669"/>
    <property type="project" value="UniProtKB-KW"/>
</dbReference>
<keyword evidence="3 5" id="KW-0863">Zinc-finger</keyword>
<protein>
    <submittedName>
        <fullName evidence="9">B-cell lymphoma 6 protein-like</fullName>
    </submittedName>
</protein>
<keyword evidence="7" id="KW-0472">Membrane</keyword>
<dbReference type="GO" id="GO:0000977">
    <property type="term" value="F:RNA polymerase II transcription regulatory region sequence-specific DNA binding"/>
    <property type="evidence" value="ECO:0007669"/>
    <property type="project" value="TreeGrafter"/>
</dbReference>
<sequence>MDLDPILNRYLANNDVSCWLFERKDIRTVTAESLQNAVVYAIGFHNLPSNVRRELDIEDILLVCGVSGTFVLGLLYGLATPHIFAKSPFMAGKRPLTRRFAVDLSQHDALEFLEIDSFEDGKTAVVYRRFLYTNDNSLPCVVAATLHLPCSIPYTLGTTIMRVDVLEAPACPNCGQCGKRCKCSFDSYAPTGAITHTCYSWNQFSAMFLQKARFAMIKYCITARVPNVGDVCISNTEIPVVNVIERGHKEYMNLLRRKAVEGLGLNVVMARNDSPLISSSTSNDFLDMHNQYIVRKRRERELDLIEDNYQGLISDPSSSSDPSSLTAMTNNVLDITHRHHPIPPVHTEGDADADILELITVLAKDEPGSNFVLESQQIDNSGEFDCASPFGAPPFTLTTTQSTHGPQEFDAGASSNSDILRDLESLVQTRMSISLSKSTAGTMAASTSAWQPSPNANPHSFSPINITVSSKSSAGSYQPAKKRRPSATSNTTGRNSVPSSASSGSADSETSGKRHSCSHCNARFKMRGDLLRHIRTVHEGKKRYQCTYCSKAFGHSGHLNRHVQSVHLQLRRFKCEICGFQFFQASHLQSHMGHVHNPKKPYACNVCGVRVNSQTALRSHRSKTKCSEIDAGVGARAQDQTGTGFLNSDEEWPQVVPQTNIST</sequence>
<evidence type="ECO:0000256" key="5">
    <source>
        <dbReference type="PROSITE-ProRule" id="PRU00042"/>
    </source>
</evidence>
<keyword evidence="7" id="KW-0812">Transmembrane</keyword>
<evidence type="ECO:0000313" key="10">
    <source>
        <dbReference type="Proteomes" id="UP000247409"/>
    </source>
</evidence>
<evidence type="ECO:0000256" key="1">
    <source>
        <dbReference type="ARBA" id="ARBA00022723"/>
    </source>
</evidence>
<evidence type="ECO:0000256" key="2">
    <source>
        <dbReference type="ARBA" id="ARBA00022737"/>
    </source>
</evidence>
<dbReference type="PROSITE" id="PS50157">
    <property type="entry name" value="ZINC_FINGER_C2H2_2"/>
    <property type="match status" value="3"/>
</dbReference>
<keyword evidence="1" id="KW-0479">Metal-binding</keyword>
<dbReference type="InterPro" id="IPR013087">
    <property type="entry name" value="Znf_C2H2_type"/>
</dbReference>
<reference evidence="9 10" key="1">
    <citation type="journal article" date="2018" name="Mol. Biol. Evol.">
        <title>Analysis of the draft genome of the red seaweed Gracilariopsis chorda provides insights into genome size evolution in Rhodophyta.</title>
        <authorList>
            <person name="Lee J."/>
            <person name="Yang E.C."/>
            <person name="Graf L."/>
            <person name="Yang J.H."/>
            <person name="Qiu H."/>
            <person name="Zel Zion U."/>
            <person name="Chan C.X."/>
            <person name="Stephens T.G."/>
            <person name="Weber A.P.M."/>
            <person name="Boo G.H."/>
            <person name="Boo S.M."/>
            <person name="Kim K.M."/>
            <person name="Shin Y."/>
            <person name="Jung M."/>
            <person name="Lee S.J."/>
            <person name="Yim H.S."/>
            <person name="Lee J.H."/>
            <person name="Bhattacharya D."/>
            <person name="Yoon H.S."/>
        </authorList>
    </citation>
    <scope>NUCLEOTIDE SEQUENCE [LARGE SCALE GENOMIC DNA]</scope>
    <source>
        <strain evidence="9 10">SKKU-2015</strain>
        <tissue evidence="9">Whole body</tissue>
    </source>
</reference>
<feature type="compositionally biased region" description="Polar residues" evidence="6">
    <location>
        <begin position="450"/>
        <end position="476"/>
    </location>
</feature>
<evidence type="ECO:0000256" key="7">
    <source>
        <dbReference type="SAM" id="Phobius"/>
    </source>
</evidence>
<evidence type="ECO:0000256" key="6">
    <source>
        <dbReference type="SAM" id="MobiDB-lite"/>
    </source>
</evidence>
<feature type="region of interest" description="Disordered" evidence="6">
    <location>
        <begin position="446"/>
        <end position="517"/>
    </location>
</feature>
<dbReference type="Gene3D" id="3.30.160.60">
    <property type="entry name" value="Classic Zinc Finger"/>
    <property type="match status" value="3"/>
</dbReference>
<dbReference type="GO" id="GO:0000981">
    <property type="term" value="F:DNA-binding transcription factor activity, RNA polymerase II-specific"/>
    <property type="evidence" value="ECO:0007669"/>
    <property type="project" value="TreeGrafter"/>
</dbReference>
<evidence type="ECO:0000256" key="4">
    <source>
        <dbReference type="ARBA" id="ARBA00022833"/>
    </source>
</evidence>
<evidence type="ECO:0000259" key="8">
    <source>
        <dbReference type="PROSITE" id="PS50157"/>
    </source>
</evidence>
<keyword evidence="4" id="KW-0862">Zinc</keyword>
<feature type="compositionally biased region" description="Polar residues" evidence="6">
    <location>
        <begin position="486"/>
        <end position="495"/>
    </location>
</feature>
<keyword evidence="2" id="KW-0677">Repeat</keyword>
<gene>
    <name evidence="9" type="ORF">BWQ96_07990</name>
</gene>
<feature type="domain" description="C2H2-type" evidence="8">
    <location>
        <begin position="573"/>
        <end position="601"/>
    </location>
</feature>
<feature type="compositionally biased region" description="Low complexity" evidence="6">
    <location>
        <begin position="496"/>
        <end position="509"/>
    </location>
</feature>
<feature type="domain" description="C2H2-type" evidence="8">
    <location>
        <begin position="515"/>
        <end position="543"/>
    </location>
</feature>
<dbReference type="InterPro" id="IPR036236">
    <property type="entry name" value="Znf_C2H2_sf"/>
</dbReference>
<dbReference type="Pfam" id="PF00096">
    <property type="entry name" value="zf-C2H2"/>
    <property type="match status" value="3"/>
</dbReference>
<feature type="domain" description="C2H2-type" evidence="8">
    <location>
        <begin position="544"/>
        <end position="572"/>
    </location>
</feature>
<dbReference type="PANTHER" id="PTHR24409:SF295">
    <property type="entry name" value="AZ2-RELATED"/>
    <property type="match status" value="1"/>
</dbReference>
<organism evidence="9 10">
    <name type="scientific">Gracilariopsis chorda</name>
    <dbReference type="NCBI Taxonomy" id="448386"/>
    <lineage>
        <taxon>Eukaryota</taxon>
        <taxon>Rhodophyta</taxon>
        <taxon>Florideophyceae</taxon>
        <taxon>Rhodymeniophycidae</taxon>
        <taxon>Gracilariales</taxon>
        <taxon>Gracilariaceae</taxon>
        <taxon>Gracilariopsis</taxon>
    </lineage>
</organism>
<name>A0A2V3IJM9_9FLOR</name>
<dbReference type="PANTHER" id="PTHR24409">
    <property type="entry name" value="ZINC FINGER PROTEIN 142"/>
    <property type="match status" value="1"/>
</dbReference>
<evidence type="ECO:0000313" key="9">
    <source>
        <dbReference type="EMBL" id="PXF42271.1"/>
    </source>
</evidence>
<dbReference type="EMBL" id="NBIV01000169">
    <property type="protein sequence ID" value="PXF42271.1"/>
    <property type="molecule type" value="Genomic_DNA"/>
</dbReference>
<dbReference type="Proteomes" id="UP000247409">
    <property type="component" value="Unassembled WGS sequence"/>
</dbReference>
<dbReference type="STRING" id="448386.A0A2V3IJM9"/>
<keyword evidence="10" id="KW-1185">Reference proteome</keyword>
<dbReference type="GO" id="GO:0005634">
    <property type="term" value="C:nucleus"/>
    <property type="evidence" value="ECO:0007669"/>
    <property type="project" value="TreeGrafter"/>
</dbReference>
<dbReference type="SMART" id="SM00355">
    <property type="entry name" value="ZnF_C2H2"/>
    <property type="match status" value="4"/>
</dbReference>